<organism evidence="3 4">
    <name type="scientific">Alkalihalobacillus trypoxylicola</name>
    <dbReference type="NCBI Taxonomy" id="519424"/>
    <lineage>
        <taxon>Bacteria</taxon>
        <taxon>Bacillati</taxon>
        <taxon>Bacillota</taxon>
        <taxon>Bacilli</taxon>
        <taxon>Bacillales</taxon>
        <taxon>Bacillaceae</taxon>
        <taxon>Alkalihalobacillus</taxon>
    </lineage>
</organism>
<dbReference type="SUPFAM" id="SSF82171">
    <property type="entry name" value="DPP6 N-terminal domain-like"/>
    <property type="match status" value="1"/>
</dbReference>
<feature type="region of interest" description="Disordered" evidence="1">
    <location>
        <begin position="30"/>
        <end position="63"/>
    </location>
</feature>
<dbReference type="RefSeq" id="WP_061948153.1">
    <property type="nucleotide sequence ID" value="NZ_LTAO01000012.1"/>
</dbReference>
<evidence type="ECO:0008006" key="5">
    <source>
        <dbReference type="Google" id="ProtNLM"/>
    </source>
</evidence>
<sequence length="397" mass="44826">MNKKWKYGTLAVLSTLLLSACGANEDYTALENESIEDEVSESVQDEENESDQEEENESTPMEAGGYSLTEEIAVDGHVSDPVFYISGNGDTVLWAEKPGQFTQIEGSKVWVDGDTKEADIPERDPAIQPMLSESGMIVYSHSDRDKPVEERYWVAELNPSTGELNEYYMDNDWDNYITTLGSNYSENPRQVIGILNHYDEEVVQMYIWDIDANEIKELDVTETVANEVDLDELTSYPHGAITNDGTEMYATVADVGIFHYDLENDTAEFIYSAEEGFFSNNEKSKTSILTADDRFILYAIVEERQMTHFAYEIETGESVELGEGIATYPLADSSVMMFNYDDEFIHFNLDDDTSTVAHTPELGEDDKIDSFTVSRDGSTLAYVVRDNDKSVIRLQQR</sequence>
<comment type="caution">
    <text evidence="3">The sequence shown here is derived from an EMBL/GenBank/DDBJ whole genome shotgun (WGS) entry which is preliminary data.</text>
</comment>
<accession>A0A162E5D4</accession>
<feature type="signal peptide" evidence="2">
    <location>
        <begin position="1"/>
        <end position="25"/>
    </location>
</feature>
<dbReference type="OrthoDB" id="2935295at2"/>
<keyword evidence="2" id="KW-0732">Signal</keyword>
<proteinExistence type="predicted"/>
<evidence type="ECO:0000256" key="2">
    <source>
        <dbReference type="SAM" id="SignalP"/>
    </source>
</evidence>
<dbReference type="EMBL" id="LTAO01000012">
    <property type="protein sequence ID" value="KYG31770.1"/>
    <property type="molecule type" value="Genomic_DNA"/>
</dbReference>
<name>A0A162E5D4_9BACI</name>
<keyword evidence="4" id="KW-1185">Reference proteome</keyword>
<evidence type="ECO:0000256" key="1">
    <source>
        <dbReference type="SAM" id="MobiDB-lite"/>
    </source>
</evidence>
<dbReference type="Proteomes" id="UP000075806">
    <property type="component" value="Unassembled WGS sequence"/>
</dbReference>
<evidence type="ECO:0000313" key="4">
    <source>
        <dbReference type="Proteomes" id="UP000075806"/>
    </source>
</evidence>
<feature type="compositionally biased region" description="Acidic residues" evidence="1">
    <location>
        <begin position="33"/>
        <end position="57"/>
    </location>
</feature>
<evidence type="ECO:0000313" key="3">
    <source>
        <dbReference type="EMBL" id="KYG31770.1"/>
    </source>
</evidence>
<dbReference type="PROSITE" id="PS51257">
    <property type="entry name" value="PROKAR_LIPOPROTEIN"/>
    <property type="match status" value="1"/>
</dbReference>
<gene>
    <name evidence="3" type="ORF">AZF04_03025</name>
</gene>
<protein>
    <recommendedName>
        <fullName evidence="5">Lipoprotein</fullName>
    </recommendedName>
</protein>
<reference evidence="3" key="1">
    <citation type="submission" date="2016-02" db="EMBL/GenBank/DDBJ databases">
        <title>Genome sequence of Bacillus trypoxylicola KCTC 13244(T).</title>
        <authorList>
            <person name="Jeong H."/>
            <person name="Park S.-H."/>
            <person name="Choi S.-K."/>
        </authorList>
    </citation>
    <scope>NUCLEOTIDE SEQUENCE [LARGE SCALE GENOMIC DNA]</scope>
    <source>
        <strain evidence="3">KCTC 13244</strain>
    </source>
</reference>
<feature type="chain" id="PRO_5007834252" description="Lipoprotein" evidence="2">
    <location>
        <begin position="26"/>
        <end position="397"/>
    </location>
</feature>
<dbReference type="AlphaFoldDB" id="A0A162E5D4"/>